<evidence type="ECO:0000256" key="11">
    <source>
        <dbReference type="ARBA" id="ARBA00023225"/>
    </source>
</evidence>
<proteinExistence type="inferred from homology"/>
<dbReference type="PRINTS" id="PR00950">
    <property type="entry name" value="TYPE3IMSPROT"/>
</dbReference>
<evidence type="ECO:0000256" key="6">
    <source>
        <dbReference type="ARBA" id="ARBA00022692"/>
    </source>
</evidence>
<dbReference type="PANTHER" id="PTHR30531:SF12">
    <property type="entry name" value="FLAGELLAR BIOSYNTHETIC PROTEIN FLHB"/>
    <property type="match status" value="1"/>
</dbReference>
<dbReference type="InterPro" id="IPR006136">
    <property type="entry name" value="FlhB"/>
</dbReference>
<comment type="similarity">
    <text evidence="2 13">Belongs to the type III secretion exporter family.</text>
</comment>
<evidence type="ECO:0000256" key="4">
    <source>
        <dbReference type="ARBA" id="ARBA00022448"/>
    </source>
</evidence>
<evidence type="ECO:0000313" key="16">
    <source>
        <dbReference type="Proteomes" id="UP001431221"/>
    </source>
</evidence>
<dbReference type="Pfam" id="PF01312">
    <property type="entry name" value="Bac_export_2"/>
    <property type="match status" value="1"/>
</dbReference>
<evidence type="ECO:0000256" key="1">
    <source>
        <dbReference type="ARBA" id="ARBA00004651"/>
    </source>
</evidence>
<dbReference type="RefSeq" id="WP_248157674.1">
    <property type="nucleotide sequence ID" value="NZ_JALNMJ010000019.1"/>
</dbReference>
<protein>
    <recommendedName>
        <fullName evidence="3 13">Flagellar biosynthetic protein FlhB</fullName>
    </recommendedName>
</protein>
<evidence type="ECO:0000256" key="9">
    <source>
        <dbReference type="ARBA" id="ARBA00022989"/>
    </source>
</evidence>
<keyword evidence="15" id="KW-0282">Flagellum</keyword>
<keyword evidence="4 13" id="KW-0813">Transport</keyword>
<dbReference type="Gene3D" id="3.40.1690.10">
    <property type="entry name" value="secretion proteins EscU"/>
    <property type="match status" value="1"/>
</dbReference>
<feature type="transmembrane region" description="Helical" evidence="13">
    <location>
        <begin position="90"/>
        <end position="111"/>
    </location>
</feature>
<organism evidence="15 16">
    <name type="scientific">Roseibium sediminicola</name>
    <dbReference type="NCBI Taxonomy" id="2933272"/>
    <lineage>
        <taxon>Bacteria</taxon>
        <taxon>Pseudomonadati</taxon>
        <taxon>Pseudomonadota</taxon>
        <taxon>Alphaproteobacteria</taxon>
        <taxon>Hyphomicrobiales</taxon>
        <taxon>Stappiaceae</taxon>
        <taxon>Roseibium</taxon>
    </lineage>
</organism>
<comment type="function">
    <text evidence="12 13">Required for formation of the rod structure in the basal body of the flagellar apparatus. Together with FliI and FliH, may constitute the export apparatus of flagellin.</text>
</comment>
<evidence type="ECO:0000256" key="3">
    <source>
        <dbReference type="ARBA" id="ARBA00021622"/>
    </source>
</evidence>
<dbReference type="EMBL" id="JALNMJ010000019">
    <property type="protein sequence ID" value="MCK7614853.1"/>
    <property type="molecule type" value="Genomic_DNA"/>
</dbReference>
<keyword evidence="15" id="KW-0966">Cell projection</keyword>
<evidence type="ECO:0000256" key="8">
    <source>
        <dbReference type="ARBA" id="ARBA00022927"/>
    </source>
</evidence>
<comment type="caution">
    <text evidence="13">Lacks conserved residue(s) required for the propagation of feature annotation.</text>
</comment>
<comment type="subcellular location">
    <subcellularLocation>
        <location evidence="1">Cell membrane</location>
        <topology evidence="1">Multi-pass membrane protein</topology>
    </subcellularLocation>
</comment>
<keyword evidence="10 13" id="KW-0472">Membrane</keyword>
<evidence type="ECO:0000256" key="10">
    <source>
        <dbReference type="ARBA" id="ARBA00023136"/>
    </source>
</evidence>
<evidence type="ECO:0000256" key="14">
    <source>
        <dbReference type="SAM" id="MobiDB-lite"/>
    </source>
</evidence>
<keyword evidence="7 13" id="KW-1005">Bacterial flagellum biogenesis</keyword>
<feature type="compositionally biased region" description="Basic and acidic residues" evidence="14">
    <location>
        <begin position="11"/>
        <end position="28"/>
    </location>
</feature>
<evidence type="ECO:0000313" key="15">
    <source>
        <dbReference type="EMBL" id="MCK7614853.1"/>
    </source>
</evidence>
<evidence type="ECO:0000256" key="13">
    <source>
        <dbReference type="RuleBase" id="RU364091"/>
    </source>
</evidence>
<keyword evidence="11 13" id="KW-1006">Bacterial flagellum protein export</keyword>
<keyword evidence="9 13" id="KW-1133">Transmembrane helix</keyword>
<dbReference type="Proteomes" id="UP001431221">
    <property type="component" value="Unassembled WGS sequence"/>
</dbReference>
<dbReference type="InterPro" id="IPR029025">
    <property type="entry name" value="T3SS_substrate_exporter_C"/>
</dbReference>
<evidence type="ECO:0000256" key="2">
    <source>
        <dbReference type="ARBA" id="ARBA00010690"/>
    </source>
</evidence>
<evidence type="ECO:0000256" key="7">
    <source>
        <dbReference type="ARBA" id="ARBA00022795"/>
    </source>
</evidence>
<keyword evidence="6 13" id="KW-0812">Transmembrane</keyword>
<dbReference type="Gene3D" id="6.10.250.2080">
    <property type="match status" value="1"/>
</dbReference>
<sequence length="359" mass="39752">MADDTDDSEKTEDPTQKRLKEAHDKGDVPKSQEVSTWFTLAGATLMIALLAPGAAVALADLMKGYLEHAHQMPVDGYALRALWRDTGQSVALIVAVPLLALVVMAVAGNLVQHQPLLTAETIKPKFSKISPASGFKRLFSADSLVNFAKGMAKIMIVGAVMVAVMWPHRDEAEIIIFADANVILQEARVLILQCLAAILAVMTVVAGADFIYQKNKWWNKQKMSLREIKEEFKQTEGDPQIKGKIRQLRMERSRRRMMAAVPQATVVVTNPTHYAVALKYEEGMGAPLCLAKGTDAVALKMREIAKEHEVPVIENPPLARALYATVDIDQEVPEEHYKAVAEVIGFVFRMRKRAAWRSN</sequence>
<dbReference type="SUPFAM" id="SSF160544">
    <property type="entry name" value="EscU C-terminal domain-like"/>
    <property type="match status" value="1"/>
</dbReference>
<keyword evidence="8 13" id="KW-0653">Protein transport</keyword>
<feature type="transmembrane region" description="Helical" evidence="13">
    <location>
        <begin position="190"/>
        <end position="212"/>
    </location>
</feature>
<keyword evidence="15" id="KW-0969">Cilium</keyword>
<dbReference type="PANTHER" id="PTHR30531">
    <property type="entry name" value="FLAGELLAR BIOSYNTHETIC PROTEIN FLHB"/>
    <property type="match status" value="1"/>
</dbReference>
<feature type="transmembrane region" description="Helical" evidence="13">
    <location>
        <begin position="37"/>
        <end position="59"/>
    </location>
</feature>
<dbReference type="InterPro" id="IPR006135">
    <property type="entry name" value="T3SS_substrate_exporter"/>
</dbReference>
<keyword evidence="16" id="KW-1185">Reference proteome</keyword>
<feature type="region of interest" description="Disordered" evidence="14">
    <location>
        <begin position="1"/>
        <end position="28"/>
    </location>
</feature>
<feature type="compositionally biased region" description="Acidic residues" evidence="14">
    <location>
        <begin position="1"/>
        <end position="10"/>
    </location>
</feature>
<evidence type="ECO:0000256" key="5">
    <source>
        <dbReference type="ARBA" id="ARBA00022475"/>
    </source>
</evidence>
<gene>
    <name evidence="13 15" type="primary">flhB</name>
    <name evidence="15" type="ORF">M0H32_22000</name>
</gene>
<evidence type="ECO:0000256" key="12">
    <source>
        <dbReference type="ARBA" id="ARBA00025078"/>
    </source>
</evidence>
<name>A0ABT0GZI9_9HYPH</name>
<dbReference type="NCBIfam" id="TIGR00328">
    <property type="entry name" value="flhB"/>
    <property type="match status" value="1"/>
</dbReference>
<keyword evidence="5 13" id="KW-1003">Cell membrane</keyword>
<comment type="caution">
    <text evidence="15">The sequence shown here is derived from an EMBL/GenBank/DDBJ whole genome shotgun (WGS) entry which is preliminary data.</text>
</comment>
<reference evidence="15" key="1">
    <citation type="submission" date="2022-04" db="EMBL/GenBank/DDBJ databases">
        <title>Roseibium sp. CAU 1639 isolated from mud.</title>
        <authorList>
            <person name="Kim W."/>
        </authorList>
    </citation>
    <scope>NUCLEOTIDE SEQUENCE</scope>
    <source>
        <strain evidence="15">CAU 1639</strain>
    </source>
</reference>
<accession>A0ABT0GZI9</accession>